<feature type="transmembrane region" description="Helical" evidence="4">
    <location>
        <begin position="68"/>
        <end position="89"/>
    </location>
</feature>
<evidence type="ECO:0000256" key="3">
    <source>
        <dbReference type="ARBA" id="ARBA00023136"/>
    </source>
</evidence>
<evidence type="ECO:0000256" key="1">
    <source>
        <dbReference type="ARBA" id="ARBA00022692"/>
    </source>
</evidence>
<comment type="caution">
    <text evidence="5">The sequence shown here is derived from an EMBL/GenBank/DDBJ whole genome shotgun (WGS) entry which is preliminary data.</text>
</comment>
<organism evidence="5 6">
    <name type="scientific">Elongatibacter sediminis</name>
    <dbReference type="NCBI Taxonomy" id="3119006"/>
    <lineage>
        <taxon>Bacteria</taxon>
        <taxon>Pseudomonadati</taxon>
        <taxon>Pseudomonadota</taxon>
        <taxon>Gammaproteobacteria</taxon>
        <taxon>Chromatiales</taxon>
        <taxon>Wenzhouxiangellaceae</taxon>
        <taxon>Elongatibacter</taxon>
    </lineage>
</organism>
<feature type="transmembrane region" description="Helical" evidence="4">
    <location>
        <begin position="295"/>
        <end position="315"/>
    </location>
</feature>
<dbReference type="AlphaFoldDB" id="A0AAW9R627"/>
<feature type="transmembrane region" description="Helical" evidence="4">
    <location>
        <begin position="210"/>
        <end position="232"/>
    </location>
</feature>
<dbReference type="SUPFAM" id="SSF103473">
    <property type="entry name" value="MFS general substrate transporter"/>
    <property type="match status" value="1"/>
</dbReference>
<dbReference type="InterPro" id="IPR036259">
    <property type="entry name" value="MFS_trans_sf"/>
</dbReference>
<dbReference type="InterPro" id="IPR011701">
    <property type="entry name" value="MFS"/>
</dbReference>
<reference evidence="5 6" key="1">
    <citation type="submission" date="2024-02" db="EMBL/GenBank/DDBJ databases">
        <title>A novel Wenzhouxiangellaceae bacterium, isolated from coastal sediments.</title>
        <authorList>
            <person name="Du Z.-J."/>
            <person name="Ye Y.-Q."/>
            <person name="Zhang X.-Y."/>
        </authorList>
    </citation>
    <scope>NUCLEOTIDE SEQUENCE [LARGE SCALE GENOMIC DNA]</scope>
    <source>
        <strain evidence="5 6">CH-27</strain>
    </source>
</reference>
<proteinExistence type="predicted"/>
<evidence type="ECO:0000256" key="2">
    <source>
        <dbReference type="ARBA" id="ARBA00022989"/>
    </source>
</evidence>
<sequence>MKPANADNLLRSGLALDLYRKLTNEEDARTCTDIPDSACEVTPGNFLLLLLSYFFTKLGDAIANPKTVLAWLVTAVGAPGFVLAMLVPIRESGSLIPQLLIGAWMRSLPRRKWSWVAGAALQAAAVMGLGAVAATLEGAAAGWAILGLLVVFSLARGLCSVASKDVIGKTVPKGRRGQLTGWSASIAGIVTLGFGAYLLFGKGQNLDLGFISFALIAAGSLWLLAAATFALVREYRGATEGGSFGFGEALGNLTLIFHDPDFGRFVATRSLLMCSALSAPYYVALAQRELGSPGYLLGLFVIAGGLASLVSAPFWGRFADRSSRQVMFFAALVTAGAGLAIFAIATFAASWLQSAWLIPVAYFVLSIAHSGVRVGRKTYVVDLASGSKRTDYVAVSNTIIGVMLLLVGSLGVLTPLIGVAGMIGLLALMGLAGAALSQSLKDTQSS</sequence>
<dbReference type="Pfam" id="PF07690">
    <property type="entry name" value="MFS_1"/>
    <property type="match status" value="1"/>
</dbReference>
<gene>
    <name evidence="5" type="ORF">V3330_00475</name>
</gene>
<dbReference type="InterPro" id="IPR052528">
    <property type="entry name" value="Sugar_transport-like"/>
</dbReference>
<feature type="transmembrane region" description="Helical" evidence="4">
    <location>
        <begin position="140"/>
        <end position="159"/>
    </location>
</feature>
<feature type="transmembrane region" description="Helical" evidence="4">
    <location>
        <begin position="416"/>
        <end position="436"/>
    </location>
</feature>
<feature type="transmembrane region" description="Helical" evidence="4">
    <location>
        <begin position="392"/>
        <end position="410"/>
    </location>
</feature>
<feature type="transmembrane region" description="Helical" evidence="4">
    <location>
        <begin position="266"/>
        <end position="283"/>
    </location>
</feature>
<keyword evidence="1 4" id="KW-0812">Transmembrane</keyword>
<evidence type="ECO:0000256" key="4">
    <source>
        <dbReference type="SAM" id="Phobius"/>
    </source>
</evidence>
<keyword evidence="3 4" id="KW-0472">Membrane</keyword>
<name>A0AAW9R627_9GAMM</name>
<feature type="transmembrane region" description="Helical" evidence="4">
    <location>
        <begin position="113"/>
        <end position="134"/>
    </location>
</feature>
<keyword evidence="2 4" id="KW-1133">Transmembrane helix</keyword>
<evidence type="ECO:0000313" key="6">
    <source>
        <dbReference type="Proteomes" id="UP001359886"/>
    </source>
</evidence>
<dbReference type="RefSeq" id="WP_354693404.1">
    <property type="nucleotide sequence ID" value="NZ_JAZHOG010000001.1"/>
</dbReference>
<keyword evidence="6" id="KW-1185">Reference proteome</keyword>
<feature type="transmembrane region" description="Helical" evidence="4">
    <location>
        <begin position="355"/>
        <end position="372"/>
    </location>
</feature>
<dbReference type="GO" id="GO:0022857">
    <property type="term" value="F:transmembrane transporter activity"/>
    <property type="evidence" value="ECO:0007669"/>
    <property type="project" value="InterPro"/>
</dbReference>
<dbReference type="Gene3D" id="1.20.1250.20">
    <property type="entry name" value="MFS general substrate transporter like domains"/>
    <property type="match status" value="1"/>
</dbReference>
<dbReference type="PANTHER" id="PTHR23526">
    <property type="entry name" value="INTEGRAL MEMBRANE TRANSPORT PROTEIN-RELATED"/>
    <property type="match status" value="1"/>
</dbReference>
<dbReference type="EMBL" id="JAZHOG010000001">
    <property type="protein sequence ID" value="MEJ8566080.1"/>
    <property type="molecule type" value="Genomic_DNA"/>
</dbReference>
<protein>
    <submittedName>
        <fullName evidence="5">MFS transporter</fullName>
    </submittedName>
</protein>
<accession>A0AAW9R627</accession>
<evidence type="ECO:0000313" key="5">
    <source>
        <dbReference type="EMBL" id="MEJ8566080.1"/>
    </source>
</evidence>
<feature type="transmembrane region" description="Helical" evidence="4">
    <location>
        <begin position="327"/>
        <end position="349"/>
    </location>
</feature>
<feature type="transmembrane region" description="Helical" evidence="4">
    <location>
        <begin position="179"/>
        <end position="198"/>
    </location>
</feature>
<dbReference type="Proteomes" id="UP001359886">
    <property type="component" value="Unassembled WGS sequence"/>
</dbReference>
<dbReference type="PANTHER" id="PTHR23526:SF2">
    <property type="entry name" value="MAJOR FACILITATOR SUPERFAMILY (MFS) PROFILE DOMAIN-CONTAINING PROTEIN"/>
    <property type="match status" value="1"/>
</dbReference>